<comment type="caution">
    <text evidence="1">The sequence shown here is derived from an EMBL/GenBank/DDBJ whole genome shotgun (WGS) entry which is preliminary data.</text>
</comment>
<gene>
    <name evidence="1" type="ORF">BGX16_0720</name>
</gene>
<evidence type="ECO:0000313" key="1">
    <source>
        <dbReference type="EMBL" id="PJJ40778.1"/>
    </source>
</evidence>
<dbReference type="RefSeq" id="WP_100424830.1">
    <property type="nucleotide sequence ID" value="NZ_PGEX01000001.1"/>
</dbReference>
<dbReference type="EMBL" id="PGEX01000001">
    <property type="protein sequence ID" value="PJJ40778.1"/>
    <property type="molecule type" value="Genomic_DNA"/>
</dbReference>
<dbReference type="Proteomes" id="UP000231134">
    <property type="component" value="Unassembled WGS sequence"/>
</dbReference>
<sequence length="236" mass="26055">MENVGGTISVPYGGITIQVDYHDNDSSAYGRYFHESTETTLLFDVNLGDSAITSYIPYSNIPEFDKANVKSHLETLSANGCEVLFRYEGCYRLYAEGLPEGIILYHDGSGLNPTVRYSPFASANSEDFEKITEHYTSLSNPETTDSIINEIPCIQSLVDYCEQEHVSLFPRTNTVAGSLRIPITRTIWQDTVMVGNCPTSPKGIPAASSTRTNMDVAAQCKSRANSSNFLRKNACF</sequence>
<dbReference type="OrthoDB" id="9808799at2"/>
<evidence type="ECO:0000313" key="2">
    <source>
        <dbReference type="Proteomes" id="UP000231134"/>
    </source>
</evidence>
<name>A0A2M9A551_9BACT</name>
<protein>
    <submittedName>
        <fullName evidence="1">Uncharacterized protein</fullName>
    </submittedName>
</protein>
<organism evidence="1 2">
    <name type="scientific">Hallerella succinigenes</name>
    <dbReference type="NCBI Taxonomy" id="1896222"/>
    <lineage>
        <taxon>Bacteria</taxon>
        <taxon>Pseudomonadati</taxon>
        <taxon>Fibrobacterota</taxon>
        <taxon>Fibrobacteria</taxon>
        <taxon>Fibrobacterales</taxon>
        <taxon>Fibrobacteraceae</taxon>
        <taxon>Hallerella</taxon>
    </lineage>
</organism>
<reference evidence="1 2" key="1">
    <citation type="submission" date="2017-11" db="EMBL/GenBank/DDBJ databases">
        <title>Animal gut microbial communities from fecal samples from Wisconsin, USA.</title>
        <authorList>
            <person name="Neumann A."/>
        </authorList>
    </citation>
    <scope>NUCLEOTIDE SEQUENCE [LARGE SCALE GENOMIC DNA]</scope>
    <source>
        <strain evidence="1 2">UWS3</strain>
    </source>
</reference>
<dbReference type="AlphaFoldDB" id="A0A2M9A551"/>
<proteinExistence type="predicted"/>
<keyword evidence="2" id="KW-1185">Reference proteome</keyword>
<accession>A0A2M9A551</accession>